<dbReference type="Gene3D" id="3.90.79.10">
    <property type="entry name" value="Nucleoside Triphosphate Pyrophosphohydrolase"/>
    <property type="match status" value="1"/>
</dbReference>
<dbReference type="AlphaFoldDB" id="A0A2I0V445"/>
<dbReference type="PANTHER" id="PTHR43222:SF2">
    <property type="entry name" value="NUDIX HYDROLASE 23, CHLOROPLASTIC"/>
    <property type="match status" value="1"/>
</dbReference>
<evidence type="ECO:0000259" key="2">
    <source>
        <dbReference type="PROSITE" id="PS51462"/>
    </source>
</evidence>
<dbReference type="PROSITE" id="PS51462">
    <property type="entry name" value="NUDIX"/>
    <property type="match status" value="1"/>
</dbReference>
<dbReference type="Proteomes" id="UP000234956">
    <property type="component" value="Unassembled WGS sequence"/>
</dbReference>
<dbReference type="InterPro" id="IPR000086">
    <property type="entry name" value="NUDIX_hydrolase_dom"/>
</dbReference>
<evidence type="ECO:0000256" key="1">
    <source>
        <dbReference type="ARBA" id="ARBA00022801"/>
    </source>
</evidence>
<comment type="caution">
    <text evidence="3">The sequence shown here is derived from an EMBL/GenBank/DDBJ whole genome shotgun (WGS) entry which is preliminary data.</text>
</comment>
<dbReference type="EMBL" id="PDFK01000001">
    <property type="protein sequence ID" value="PKU53063.1"/>
    <property type="molecule type" value="Genomic_DNA"/>
</dbReference>
<dbReference type="PROSITE" id="PS00893">
    <property type="entry name" value="NUDIX_BOX"/>
    <property type="match status" value="1"/>
</dbReference>
<organism evidence="3 4">
    <name type="scientific">Lysinibacillus fusiformis</name>
    <dbReference type="NCBI Taxonomy" id="28031"/>
    <lineage>
        <taxon>Bacteria</taxon>
        <taxon>Bacillati</taxon>
        <taxon>Bacillota</taxon>
        <taxon>Bacilli</taxon>
        <taxon>Bacillales</taxon>
        <taxon>Bacillaceae</taxon>
        <taxon>Lysinibacillus</taxon>
    </lineage>
</organism>
<evidence type="ECO:0000313" key="3">
    <source>
        <dbReference type="EMBL" id="PKU53063.1"/>
    </source>
</evidence>
<feature type="domain" description="Nudix hydrolase" evidence="2">
    <location>
        <begin position="1"/>
        <end position="130"/>
    </location>
</feature>
<dbReference type="PANTHER" id="PTHR43222">
    <property type="entry name" value="NUDIX HYDROLASE 23"/>
    <property type="match status" value="1"/>
</dbReference>
<dbReference type="InterPro" id="IPR020084">
    <property type="entry name" value="NUDIX_hydrolase_CS"/>
</dbReference>
<dbReference type="GO" id="GO:0016787">
    <property type="term" value="F:hydrolase activity"/>
    <property type="evidence" value="ECO:0007669"/>
    <property type="project" value="UniProtKB-KW"/>
</dbReference>
<accession>A0A2I0V445</accession>
<dbReference type="CDD" id="cd18886">
    <property type="entry name" value="NUDIX_MutT_Nudt1"/>
    <property type="match status" value="1"/>
</dbReference>
<dbReference type="Pfam" id="PF00293">
    <property type="entry name" value="NUDIX"/>
    <property type="match status" value="1"/>
</dbReference>
<dbReference type="SUPFAM" id="SSF55811">
    <property type="entry name" value="Nudix"/>
    <property type="match status" value="1"/>
</dbReference>
<sequence length="161" mass="18335">MAEFTICFLKKGEQILLLNRNYPAWMGAWNGVGGKIEQDETPLAGAIREIKEETGITVEEITYKGKITWTDGVVNYGCMYAFIAELPESFTYITPIKVAEGILDWKDLTWIFHPENVGIADLKHYLPTMLNEATNYDYIFTYQDKQLVHISSTPIEQTSTV</sequence>
<gene>
    <name evidence="3" type="ORF">CRI88_01660</name>
</gene>
<dbReference type="InterPro" id="IPR015797">
    <property type="entry name" value="NUDIX_hydrolase-like_dom_sf"/>
</dbReference>
<proteinExistence type="predicted"/>
<evidence type="ECO:0000313" key="4">
    <source>
        <dbReference type="Proteomes" id="UP000234956"/>
    </source>
</evidence>
<name>A0A2I0V445_9BACI</name>
<dbReference type="RefSeq" id="WP_036127689.1">
    <property type="nucleotide sequence ID" value="NZ_JAZBNI010000003.1"/>
</dbReference>
<reference evidence="3 4" key="1">
    <citation type="submission" date="2017-10" db="EMBL/GenBank/DDBJ databases">
        <title>Draft genome of Lysinibacillus fusiformis strain Juneja, a laboratory-derived pathogen of Drosophila melanogaster.</title>
        <authorList>
            <person name="Smith B.R."/>
            <person name="Unckless R.L."/>
        </authorList>
    </citation>
    <scope>NUCLEOTIDE SEQUENCE [LARGE SCALE GENOMIC DNA]</scope>
    <source>
        <strain evidence="3 4">Juneja</strain>
    </source>
</reference>
<keyword evidence="1" id="KW-0378">Hydrolase</keyword>
<protein>
    <submittedName>
        <fullName evidence="3">8-oxo-dGTP diphosphatase</fullName>
    </submittedName>
</protein>